<name>A0A8J7S1J3_9PROT</name>
<evidence type="ECO:0000259" key="2">
    <source>
        <dbReference type="PROSITE" id="PS50828"/>
    </source>
</evidence>
<dbReference type="Proteomes" id="UP000672602">
    <property type="component" value="Unassembled WGS sequence"/>
</dbReference>
<feature type="region of interest" description="Disordered" evidence="1">
    <location>
        <begin position="18"/>
        <end position="59"/>
    </location>
</feature>
<reference evidence="3" key="1">
    <citation type="submission" date="2021-04" db="EMBL/GenBank/DDBJ databases">
        <authorList>
            <person name="Zhang D.-C."/>
        </authorList>
    </citation>
    <scope>NUCLEOTIDE SEQUENCE</scope>
    <source>
        <strain evidence="3">CGMCC 1.15697</strain>
    </source>
</reference>
<dbReference type="InterPro" id="IPR036063">
    <property type="entry name" value="Smr_dom_sf"/>
</dbReference>
<evidence type="ECO:0000313" key="3">
    <source>
        <dbReference type="EMBL" id="MBP5858175.1"/>
    </source>
</evidence>
<dbReference type="SUPFAM" id="SSF160443">
    <property type="entry name" value="SMR domain-like"/>
    <property type="match status" value="1"/>
</dbReference>
<dbReference type="PROSITE" id="PS50828">
    <property type="entry name" value="SMR"/>
    <property type="match status" value="1"/>
</dbReference>
<dbReference type="PANTHER" id="PTHR35562:SF2">
    <property type="entry name" value="DNA ENDONUCLEASE SMRA-RELATED"/>
    <property type="match status" value="1"/>
</dbReference>
<dbReference type="EMBL" id="JAGMWN010000006">
    <property type="protein sequence ID" value="MBP5858175.1"/>
    <property type="molecule type" value="Genomic_DNA"/>
</dbReference>
<dbReference type="InterPro" id="IPR002625">
    <property type="entry name" value="Smr_dom"/>
</dbReference>
<feature type="compositionally biased region" description="Low complexity" evidence="1">
    <location>
        <begin position="71"/>
        <end position="87"/>
    </location>
</feature>
<feature type="domain" description="Smr" evidence="2">
    <location>
        <begin position="116"/>
        <end position="194"/>
    </location>
</feature>
<dbReference type="SMART" id="SM00463">
    <property type="entry name" value="SMR"/>
    <property type="match status" value="1"/>
</dbReference>
<feature type="compositionally biased region" description="Basic and acidic residues" evidence="1">
    <location>
        <begin position="44"/>
        <end position="59"/>
    </location>
</feature>
<feature type="region of interest" description="Disordered" evidence="1">
    <location>
        <begin position="71"/>
        <end position="101"/>
    </location>
</feature>
<accession>A0A8J7S1J3</accession>
<evidence type="ECO:0000256" key="1">
    <source>
        <dbReference type="SAM" id="MobiDB-lite"/>
    </source>
</evidence>
<organism evidence="3 4">
    <name type="scientific">Marivibrio halodurans</name>
    <dbReference type="NCBI Taxonomy" id="2039722"/>
    <lineage>
        <taxon>Bacteria</taxon>
        <taxon>Pseudomonadati</taxon>
        <taxon>Pseudomonadota</taxon>
        <taxon>Alphaproteobacteria</taxon>
        <taxon>Rhodospirillales</taxon>
        <taxon>Rhodospirillaceae</taxon>
        <taxon>Marivibrio</taxon>
    </lineage>
</organism>
<dbReference type="AlphaFoldDB" id="A0A8J7S1J3"/>
<comment type="caution">
    <text evidence="3">The sequence shown here is derived from an EMBL/GenBank/DDBJ whole genome shotgun (WGS) entry which is preliminary data.</text>
</comment>
<evidence type="ECO:0000313" key="4">
    <source>
        <dbReference type="Proteomes" id="UP000672602"/>
    </source>
</evidence>
<dbReference type="RefSeq" id="WP_210682745.1">
    <property type="nucleotide sequence ID" value="NZ_JAGMWN010000006.1"/>
</dbReference>
<feature type="compositionally biased region" description="Basic and acidic residues" evidence="1">
    <location>
        <begin position="23"/>
        <end position="36"/>
    </location>
</feature>
<protein>
    <submittedName>
        <fullName evidence="3">Smr/MutS family protein</fullName>
    </submittedName>
</protein>
<gene>
    <name evidence="3" type="ORF">KAJ83_14235</name>
</gene>
<sequence length="207" mass="22368">MASRKSDEDRDLWAAVTATVQPLHDRPRAALGLDDHGEGDEEAPSPKHRADPKRAERQAVARERILRAAAEAAAQGRAAPRAGAVAPPLSAGESPGLDRRTASRLKRGKLSIDGRLDLHGMSREAAQTALMDFILAAEAAGKRCVVVVTGKGRGILKESVPHWLNLPPLRQRIIAFDTTRPEHGGDGALYVLLKRRRDRAGPGSDRR</sequence>
<keyword evidence="4" id="KW-1185">Reference proteome</keyword>
<dbReference type="Gene3D" id="3.30.1370.110">
    <property type="match status" value="1"/>
</dbReference>
<dbReference type="Pfam" id="PF01713">
    <property type="entry name" value="Smr"/>
    <property type="match status" value="1"/>
</dbReference>
<proteinExistence type="predicted"/>
<dbReference type="PANTHER" id="PTHR35562">
    <property type="entry name" value="DNA ENDONUCLEASE SMRA-RELATED"/>
    <property type="match status" value="1"/>
</dbReference>